<protein>
    <submittedName>
        <fullName evidence="2">Uncharacterized protein</fullName>
    </submittedName>
</protein>
<evidence type="ECO:0000313" key="2">
    <source>
        <dbReference type="WBParaSite" id="ES5_v2.g18518.t1"/>
    </source>
</evidence>
<accession>A0AC34FNW9</accession>
<dbReference type="WBParaSite" id="ES5_v2.g18518.t1">
    <property type="protein sequence ID" value="ES5_v2.g18518.t1"/>
    <property type="gene ID" value="ES5_v2.g18518"/>
</dbReference>
<reference evidence="2" key="1">
    <citation type="submission" date="2022-11" db="UniProtKB">
        <authorList>
            <consortium name="WormBaseParasite"/>
        </authorList>
    </citation>
    <scope>IDENTIFICATION</scope>
</reference>
<evidence type="ECO:0000313" key="1">
    <source>
        <dbReference type="Proteomes" id="UP000887579"/>
    </source>
</evidence>
<dbReference type="Proteomes" id="UP000887579">
    <property type="component" value="Unplaced"/>
</dbReference>
<organism evidence="1 2">
    <name type="scientific">Panagrolaimus sp. ES5</name>
    <dbReference type="NCBI Taxonomy" id="591445"/>
    <lineage>
        <taxon>Eukaryota</taxon>
        <taxon>Metazoa</taxon>
        <taxon>Ecdysozoa</taxon>
        <taxon>Nematoda</taxon>
        <taxon>Chromadorea</taxon>
        <taxon>Rhabditida</taxon>
        <taxon>Tylenchina</taxon>
        <taxon>Panagrolaimomorpha</taxon>
        <taxon>Panagrolaimoidea</taxon>
        <taxon>Panagrolaimidae</taxon>
        <taxon>Panagrolaimus</taxon>
    </lineage>
</organism>
<name>A0AC34FNW9_9BILA</name>
<sequence>MNKRRNIGDTNENEEMDFETAEHGYTFAEALKILSGNPDIGTMRNVFNFACKEILTSYYCELFDEVIRKDLVGVFVQALASQDLDVQKTATFLLENILCEAKHHVEAIENSGGIEALIKAAFNNDHEVAQKCLFGISYFVSNCAAFRDRALKYGMVELMKHYVYPKEDGMEILYIETLVYLLAELSSHVKHQISIDQIAEFLPIIKILLQFRDDTIWSDLCGAISYLTNGKYAEKHVHYAVLDMVIKADILPRVFESFNDMDPELYELAVNICCNFTSGSFEHVQYIFGLNIVNFENLFLYESPKIVKAEISMLSNILSGSHSQIQAVIDETLVPKILQHLRNNVFEVQVEAISALSNLCEFGTLEQLSYLTSIDIFSSIAQLTDINNSYFLIKTVSIINRVFYATAAQHPELLEKCKNDFWRAGGIDRVEELQNHENFAISQISAEILDTYFADEND</sequence>
<proteinExistence type="predicted"/>